<organism evidence="1 2">
    <name type="scientific">Fusarium irregulare</name>
    <dbReference type="NCBI Taxonomy" id="2494466"/>
    <lineage>
        <taxon>Eukaryota</taxon>
        <taxon>Fungi</taxon>
        <taxon>Dikarya</taxon>
        <taxon>Ascomycota</taxon>
        <taxon>Pezizomycotina</taxon>
        <taxon>Sordariomycetes</taxon>
        <taxon>Hypocreomycetidae</taxon>
        <taxon>Hypocreales</taxon>
        <taxon>Nectriaceae</taxon>
        <taxon>Fusarium</taxon>
        <taxon>Fusarium incarnatum-equiseti species complex</taxon>
    </lineage>
</organism>
<accession>A0A9W8PDK8</accession>
<keyword evidence="2" id="KW-1185">Reference proteome</keyword>
<gene>
    <name evidence="1" type="ORF">NW766_012808</name>
</gene>
<evidence type="ECO:0000313" key="1">
    <source>
        <dbReference type="EMBL" id="KAJ4002682.1"/>
    </source>
</evidence>
<protein>
    <submittedName>
        <fullName evidence="1">Uncharacterized protein</fullName>
    </submittedName>
</protein>
<sequence length="133" mass="15060">MSSRHPKQQPRTLPARRRASIGLFSFAQSKKEGIDMTLEKTTKTVNTSDIWTSRSSIWVSRALLSERWLALICAEPFFTDANKVFSQRSSTVRKALPLLSQLPDAGRSLLLYTAEQNLRRKCRVPIEIPVSSV</sequence>
<name>A0A9W8PDK8_9HYPO</name>
<proteinExistence type="predicted"/>
<reference evidence="1" key="1">
    <citation type="submission" date="2022-10" db="EMBL/GenBank/DDBJ databases">
        <title>Fusarium specimens isolated from Avocado Roots.</title>
        <authorList>
            <person name="Stajich J."/>
            <person name="Roper C."/>
            <person name="Heimlech-Rivalta G."/>
        </authorList>
    </citation>
    <scope>NUCLEOTIDE SEQUENCE</scope>
    <source>
        <strain evidence="1">CF00143</strain>
    </source>
</reference>
<dbReference type="AlphaFoldDB" id="A0A9W8PDK8"/>
<dbReference type="Proteomes" id="UP001152130">
    <property type="component" value="Unassembled WGS sequence"/>
</dbReference>
<comment type="caution">
    <text evidence="1">The sequence shown here is derived from an EMBL/GenBank/DDBJ whole genome shotgun (WGS) entry which is preliminary data.</text>
</comment>
<dbReference type="EMBL" id="JAPDHF010000031">
    <property type="protein sequence ID" value="KAJ4002682.1"/>
    <property type="molecule type" value="Genomic_DNA"/>
</dbReference>
<evidence type="ECO:0000313" key="2">
    <source>
        <dbReference type="Proteomes" id="UP001152130"/>
    </source>
</evidence>